<dbReference type="InterPro" id="IPR000210">
    <property type="entry name" value="BTB/POZ_dom"/>
</dbReference>
<dbReference type="KEGG" id="chig:CH63R_13655"/>
<dbReference type="VEuPathDB" id="FungiDB:CH63R_13655"/>
<reference evidence="4" key="1">
    <citation type="journal article" date="2017" name="BMC Genomics">
        <title>Gapless genome assembly of Colletotrichum higginsianum reveals chromosome structure and association of transposable elements with secondary metabolite gene clusters.</title>
        <authorList>
            <person name="Dallery J.-F."/>
            <person name="Lapalu N."/>
            <person name="Zampounis A."/>
            <person name="Pigne S."/>
            <person name="Luyten I."/>
            <person name="Amselem J."/>
            <person name="Wittenberg A.H.J."/>
            <person name="Zhou S."/>
            <person name="de Queiroz M.V."/>
            <person name="Robin G.P."/>
            <person name="Auger A."/>
            <person name="Hainaut M."/>
            <person name="Henrissat B."/>
            <person name="Kim K.-T."/>
            <person name="Lee Y.-H."/>
            <person name="Lespinet O."/>
            <person name="Schwartz D.C."/>
            <person name="Thon M.R."/>
            <person name="O'Connell R.J."/>
        </authorList>
    </citation>
    <scope>NUCLEOTIDE SEQUENCE [LARGE SCALE GENOMIC DNA]</scope>
    <source>
        <strain evidence="4">IMI 349063</strain>
    </source>
</reference>
<protein>
    <recommendedName>
        <fullName evidence="2">BTB domain-containing protein</fullName>
    </recommendedName>
</protein>
<feature type="region of interest" description="Disordered" evidence="1">
    <location>
        <begin position="89"/>
        <end position="144"/>
    </location>
</feature>
<feature type="domain" description="BTB" evidence="2">
    <location>
        <begin position="16"/>
        <end position="85"/>
    </location>
</feature>
<comment type="caution">
    <text evidence="3">The sequence shown here is derived from an EMBL/GenBank/DDBJ whole genome shotgun (WGS) entry which is preliminary data.</text>
</comment>
<proteinExistence type="predicted"/>
<gene>
    <name evidence="3" type="ORF">CH63R_13655</name>
</gene>
<dbReference type="SUPFAM" id="SSF54695">
    <property type="entry name" value="POZ domain"/>
    <property type="match status" value="1"/>
</dbReference>
<dbReference type="Proteomes" id="UP000092177">
    <property type="component" value="Chromosome 10"/>
</dbReference>
<organism evidence="3 4">
    <name type="scientific">Colletotrichum higginsianum (strain IMI 349063)</name>
    <name type="common">Crucifer anthracnose fungus</name>
    <dbReference type="NCBI Taxonomy" id="759273"/>
    <lineage>
        <taxon>Eukaryota</taxon>
        <taxon>Fungi</taxon>
        <taxon>Dikarya</taxon>
        <taxon>Ascomycota</taxon>
        <taxon>Pezizomycotina</taxon>
        <taxon>Sordariomycetes</taxon>
        <taxon>Hypocreomycetidae</taxon>
        <taxon>Glomerellales</taxon>
        <taxon>Glomerellaceae</taxon>
        <taxon>Colletotrichum</taxon>
        <taxon>Colletotrichum destructivum species complex</taxon>
    </lineage>
</organism>
<dbReference type="OrthoDB" id="9997739at2759"/>
<evidence type="ECO:0000256" key="1">
    <source>
        <dbReference type="SAM" id="MobiDB-lite"/>
    </source>
</evidence>
<dbReference type="AlphaFoldDB" id="A0A1B7XRP3"/>
<sequence>MSLKRKRDMDEILKSRSVNFVVGPKRTMYTVHSASLTALSRPLKELIVPNRRRIGYETVVWLHVEPSTFINLMEYAYSRDYTIADLPKKKNSGKNSAECRESGSVKYETDSDDDKSSSEDEAYLPARPITTISAGKKPDTGTDEAEKADSLYSWILEVSKSPSSPQHWCAQYKFCLENFPIDTTVNSPTDAWLKGNQLQHDSGYQAVLKTHLNLYFLADEHEITELKDLCLERIRLTLLHAPGTSEVASSVLDAIHVVYANTDIGNPLRSLLVKYCATDMEWMMGGGGGGGVVQITPVIRGVPGFAADLLLEIPHAYWKEVGDGGAAGLERLRSSRLASTV</sequence>
<dbReference type="RefSeq" id="XP_018150947.1">
    <property type="nucleotide sequence ID" value="XM_018308629.1"/>
</dbReference>
<dbReference type="GeneID" id="28872736"/>
<dbReference type="InterPro" id="IPR011333">
    <property type="entry name" value="SKP1/BTB/POZ_sf"/>
</dbReference>
<accession>A0A1B7XRP3</accession>
<dbReference type="PANTHER" id="PTHR47843:SF2">
    <property type="entry name" value="BTB DOMAIN-CONTAINING PROTEIN"/>
    <property type="match status" value="1"/>
</dbReference>
<dbReference type="EMBL" id="LTAN01000010">
    <property type="protein sequence ID" value="OBR02429.1"/>
    <property type="molecule type" value="Genomic_DNA"/>
</dbReference>
<name>A0A1B7XRP3_COLHI</name>
<dbReference type="PANTHER" id="PTHR47843">
    <property type="entry name" value="BTB DOMAIN-CONTAINING PROTEIN-RELATED"/>
    <property type="match status" value="1"/>
</dbReference>
<dbReference type="PROSITE" id="PS50097">
    <property type="entry name" value="BTB"/>
    <property type="match status" value="1"/>
</dbReference>
<feature type="compositionally biased region" description="Basic and acidic residues" evidence="1">
    <location>
        <begin position="97"/>
        <end position="118"/>
    </location>
</feature>
<dbReference type="Gene3D" id="3.30.710.10">
    <property type="entry name" value="Potassium Channel Kv1.1, Chain A"/>
    <property type="match status" value="1"/>
</dbReference>
<evidence type="ECO:0000313" key="3">
    <source>
        <dbReference type="EMBL" id="OBR02429.1"/>
    </source>
</evidence>
<keyword evidence="4" id="KW-1185">Reference proteome</keyword>
<evidence type="ECO:0000259" key="2">
    <source>
        <dbReference type="PROSITE" id="PS50097"/>
    </source>
</evidence>
<evidence type="ECO:0000313" key="4">
    <source>
        <dbReference type="Proteomes" id="UP000092177"/>
    </source>
</evidence>